<dbReference type="GO" id="GO:0052621">
    <property type="term" value="F:diguanylate cyclase activity"/>
    <property type="evidence" value="ECO:0007669"/>
    <property type="project" value="UniProtKB-EC"/>
</dbReference>
<dbReference type="GO" id="GO:1902201">
    <property type="term" value="P:negative regulation of bacterial-type flagellum-dependent cell motility"/>
    <property type="evidence" value="ECO:0007669"/>
    <property type="project" value="TreeGrafter"/>
</dbReference>
<protein>
    <recommendedName>
        <fullName evidence="1">diguanylate cyclase</fullName>
        <ecNumber evidence="1">2.7.7.65</ecNumber>
    </recommendedName>
</protein>
<sequence>MHAATLPILMNVAVAALFAVSYLSISIVYPQHKAFLWFAASFGAAMLTPIAQLAQAYTGWTLLFGPVIYLAFATCLLLMVPALASFYRRPIPWRTVAVLAGATLFSGLLVQLVERGTPVYVVLYLLPFMLSTAICVLVVLRDSPRQPRDLLIAGMFGLLFLHLPLKAVLALREHTGPHQPNYMDSAFAVVSQIGTGTLMVATGLLLLINAILAVIGETRAEAETDLLSGVLNRRGFEARAARVLSQDRRAGWMAALLLIDIDHFKRVNDTYGHAAGDRAIRWFAQLLEHTMPQSAVIGRLGGEEFAVLLDRTTRETAWLQAEAIRQATVSHGEGEVASMTVSIGVADVRAGEVLHAAQERADAALYAAKRAGRNQVCLAPEEAGNVVPLRRAGDY</sequence>
<dbReference type="PROSITE" id="PS50887">
    <property type="entry name" value="GGDEF"/>
    <property type="match status" value="1"/>
</dbReference>
<dbReference type="EC" id="2.7.7.65" evidence="1"/>
<keyword evidence="3" id="KW-0472">Membrane</keyword>
<dbReference type="NCBIfam" id="TIGR00254">
    <property type="entry name" value="GGDEF"/>
    <property type="match status" value="1"/>
</dbReference>
<dbReference type="InterPro" id="IPR000160">
    <property type="entry name" value="GGDEF_dom"/>
</dbReference>
<reference evidence="5 6" key="1">
    <citation type="submission" date="2020-10" db="EMBL/GenBank/DDBJ databases">
        <title>Degradation of 1,4-Dioxane by Xanthobacter sp. YN2, via a Novel Group-2 Soluble Di-Iron Monooxygenase.</title>
        <authorList>
            <person name="Ma F."/>
            <person name="Wang Y."/>
            <person name="Yang J."/>
            <person name="Guo H."/>
            <person name="Su D."/>
            <person name="Yu L."/>
        </authorList>
    </citation>
    <scope>NUCLEOTIDE SEQUENCE [LARGE SCALE GENOMIC DNA]</scope>
    <source>
        <strain evidence="5 6">YN2</strain>
    </source>
</reference>
<dbReference type="InterPro" id="IPR043128">
    <property type="entry name" value="Rev_trsase/Diguanyl_cyclase"/>
</dbReference>
<gene>
    <name evidence="5" type="ORF">EZH22_18670</name>
</gene>
<evidence type="ECO:0000313" key="6">
    <source>
        <dbReference type="Proteomes" id="UP000596427"/>
    </source>
</evidence>
<dbReference type="InterPro" id="IPR029787">
    <property type="entry name" value="Nucleotide_cyclase"/>
</dbReference>
<accession>A0A974SI91</accession>
<proteinExistence type="predicted"/>
<dbReference type="Pfam" id="PF00990">
    <property type="entry name" value="GGDEF"/>
    <property type="match status" value="1"/>
</dbReference>
<dbReference type="PANTHER" id="PTHR45138:SF9">
    <property type="entry name" value="DIGUANYLATE CYCLASE DGCM-RELATED"/>
    <property type="match status" value="1"/>
</dbReference>
<evidence type="ECO:0000256" key="3">
    <source>
        <dbReference type="SAM" id="Phobius"/>
    </source>
</evidence>
<feature type="transmembrane region" description="Helical" evidence="3">
    <location>
        <begin position="189"/>
        <end position="215"/>
    </location>
</feature>
<evidence type="ECO:0000256" key="2">
    <source>
        <dbReference type="ARBA" id="ARBA00034247"/>
    </source>
</evidence>
<dbReference type="SUPFAM" id="SSF55073">
    <property type="entry name" value="Nucleotide cyclase"/>
    <property type="match status" value="1"/>
</dbReference>
<dbReference type="PANTHER" id="PTHR45138">
    <property type="entry name" value="REGULATORY COMPONENTS OF SENSORY TRANSDUCTION SYSTEM"/>
    <property type="match status" value="1"/>
</dbReference>
<evidence type="ECO:0000313" key="5">
    <source>
        <dbReference type="EMBL" id="QRG05138.1"/>
    </source>
</evidence>
<dbReference type="Gene3D" id="3.30.70.270">
    <property type="match status" value="1"/>
</dbReference>
<feature type="transmembrane region" description="Helical" evidence="3">
    <location>
        <begin position="6"/>
        <end position="28"/>
    </location>
</feature>
<organism evidence="5 6">
    <name type="scientific">Xanthobacter dioxanivorans</name>
    <dbReference type="NCBI Taxonomy" id="2528964"/>
    <lineage>
        <taxon>Bacteria</taxon>
        <taxon>Pseudomonadati</taxon>
        <taxon>Pseudomonadota</taxon>
        <taxon>Alphaproteobacteria</taxon>
        <taxon>Hyphomicrobiales</taxon>
        <taxon>Xanthobacteraceae</taxon>
        <taxon>Xanthobacter</taxon>
    </lineage>
</organism>
<evidence type="ECO:0000259" key="4">
    <source>
        <dbReference type="PROSITE" id="PS50887"/>
    </source>
</evidence>
<feature type="domain" description="GGDEF" evidence="4">
    <location>
        <begin position="252"/>
        <end position="381"/>
    </location>
</feature>
<dbReference type="InterPro" id="IPR050469">
    <property type="entry name" value="Diguanylate_Cyclase"/>
</dbReference>
<dbReference type="Proteomes" id="UP000596427">
    <property type="component" value="Chromosome"/>
</dbReference>
<feature type="transmembrane region" description="Helical" evidence="3">
    <location>
        <begin position="96"/>
        <end position="113"/>
    </location>
</feature>
<dbReference type="KEGG" id="xdi:EZH22_18670"/>
<dbReference type="CDD" id="cd01949">
    <property type="entry name" value="GGDEF"/>
    <property type="match status" value="1"/>
</dbReference>
<comment type="catalytic activity">
    <reaction evidence="2">
        <text>2 GTP = 3',3'-c-di-GMP + 2 diphosphate</text>
        <dbReference type="Rhea" id="RHEA:24898"/>
        <dbReference type="ChEBI" id="CHEBI:33019"/>
        <dbReference type="ChEBI" id="CHEBI:37565"/>
        <dbReference type="ChEBI" id="CHEBI:58805"/>
        <dbReference type="EC" id="2.7.7.65"/>
    </reaction>
</comment>
<keyword evidence="6" id="KW-1185">Reference proteome</keyword>
<dbReference type="SMART" id="SM00267">
    <property type="entry name" value="GGDEF"/>
    <property type="match status" value="1"/>
</dbReference>
<evidence type="ECO:0000256" key="1">
    <source>
        <dbReference type="ARBA" id="ARBA00012528"/>
    </source>
</evidence>
<keyword evidence="3" id="KW-0812">Transmembrane</keyword>
<dbReference type="FunFam" id="3.30.70.270:FF:000001">
    <property type="entry name" value="Diguanylate cyclase domain protein"/>
    <property type="match status" value="1"/>
</dbReference>
<feature type="transmembrane region" description="Helical" evidence="3">
    <location>
        <begin position="60"/>
        <end position="84"/>
    </location>
</feature>
<dbReference type="GO" id="GO:0005886">
    <property type="term" value="C:plasma membrane"/>
    <property type="evidence" value="ECO:0007669"/>
    <property type="project" value="TreeGrafter"/>
</dbReference>
<dbReference type="GO" id="GO:0043709">
    <property type="term" value="P:cell adhesion involved in single-species biofilm formation"/>
    <property type="evidence" value="ECO:0007669"/>
    <property type="project" value="TreeGrafter"/>
</dbReference>
<feature type="transmembrane region" description="Helical" evidence="3">
    <location>
        <begin position="35"/>
        <end position="54"/>
    </location>
</feature>
<keyword evidence="3" id="KW-1133">Transmembrane helix</keyword>
<name>A0A974SI91_9HYPH</name>
<feature type="transmembrane region" description="Helical" evidence="3">
    <location>
        <begin position="119"/>
        <end position="138"/>
    </location>
</feature>
<dbReference type="AlphaFoldDB" id="A0A974SI91"/>
<dbReference type="EMBL" id="CP063362">
    <property type="protein sequence ID" value="QRG05138.1"/>
    <property type="molecule type" value="Genomic_DNA"/>
</dbReference>
<feature type="transmembrane region" description="Helical" evidence="3">
    <location>
        <begin position="150"/>
        <end position="169"/>
    </location>
</feature>